<dbReference type="GO" id="GO:0046872">
    <property type="term" value="F:metal ion binding"/>
    <property type="evidence" value="ECO:0007669"/>
    <property type="project" value="UniProtKB-KW"/>
</dbReference>
<comment type="catalytic activity">
    <reaction evidence="20">
        <text>L-seryl-[protein] + ATP = O-phospho-L-seryl-[protein] + ADP + H(+)</text>
        <dbReference type="Rhea" id="RHEA:17989"/>
        <dbReference type="Rhea" id="RHEA-COMP:9863"/>
        <dbReference type="Rhea" id="RHEA-COMP:11604"/>
        <dbReference type="ChEBI" id="CHEBI:15378"/>
        <dbReference type="ChEBI" id="CHEBI:29999"/>
        <dbReference type="ChEBI" id="CHEBI:30616"/>
        <dbReference type="ChEBI" id="CHEBI:83421"/>
        <dbReference type="ChEBI" id="CHEBI:456216"/>
        <dbReference type="EC" id="2.7.11.1"/>
    </reaction>
    <physiologicalReaction direction="left-to-right" evidence="20">
        <dbReference type="Rhea" id="RHEA:17990"/>
    </physiologicalReaction>
</comment>
<dbReference type="InterPro" id="IPR018391">
    <property type="entry name" value="PQQ_b-propeller_rpt"/>
</dbReference>
<feature type="compositionally biased region" description="Acidic residues" evidence="21">
    <location>
        <begin position="724"/>
        <end position="742"/>
    </location>
</feature>
<keyword evidence="18" id="KW-0511">Multifunctional enzyme</keyword>
<comment type="caution">
    <text evidence="25">The sequence shown here is derived from an EMBL/GenBank/DDBJ whole genome shotgun (WGS) entry which is preliminary data.</text>
</comment>
<dbReference type="CDD" id="cd10422">
    <property type="entry name" value="RNase_Ire1"/>
    <property type="match status" value="1"/>
</dbReference>
<dbReference type="GO" id="GO:0016787">
    <property type="term" value="F:hydrolase activity"/>
    <property type="evidence" value="ECO:0007669"/>
    <property type="project" value="UniProtKB-KW"/>
</dbReference>
<evidence type="ECO:0000313" key="25">
    <source>
        <dbReference type="EMBL" id="KGR16905.1"/>
    </source>
</evidence>
<dbReference type="FunFam" id="3.30.200.20:FF:000443">
    <property type="entry name" value="Serine/threonine-protein kinase/endoribonuclease IRE1"/>
    <property type="match status" value="1"/>
</dbReference>
<dbReference type="PROSITE" id="PS51392">
    <property type="entry name" value="KEN"/>
    <property type="match status" value="1"/>
</dbReference>
<dbReference type="EMBL" id="AJIX01000008">
    <property type="protein sequence ID" value="KGR16905.1"/>
    <property type="molecule type" value="Genomic_DNA"/>
</dbReference>
<keyword evidence="11" id="KW-0378">Hydrolase</keyword>
<dbReference type="CDD" id="cd09769">
    <property type="entry name" value="Luminal_IRE1"/>
    <property type="match status" value="1"/>
</dbReference>
<feature type="region of interest" description="Disordered" evidence="21">
    <location>
        <begin position="634"/>
        <end position="742"/>
    </location>
</feature>
<evidence type="ECO:0000256" key="14">
    <source>
        <dbReference type="ARBA" id="ARBA00022989"/>
    </source>
</evidence>
<dbReference type="GO" id="GO:0006397">
    <property type="term" value="P:mRNA processing"/>
    <property type="evidence" value="ECO:0007669"/>
    <property type="project" value="InterPro"/>
</dbReference>
<feature type="compositionally biased region" description="Low complexity" evidence="21">
    <location>
        <begin position="641"/>
        <end position="656"/>
    </location>
</feature>
<keyword evidence="17" id="KW-0834">Unfolded protein response</keyword>
<feature type="domain" description="KEN" evidence="24">
    <location>
        <begin position="1096"/>
        <end position="1226"/>
    </location>
</feature>
<dbReference type="Gene3D" id="1.10.510.10">
    <property type="entry name" value="Transferase(Phosphotransferase) domain 1"/>
    <property type="match status" value="1"/>
</dbReference>
<dbReference type="PANTHER" id="PTHR13954">
    <property type="entry name" value="IRE1-RELATED"/>
    <property type="match status" value="1"/>
</dbReference>
<dbReference type="Gene3D" id="2.130.10.10">
    <property type="entry name" value="YVTN repeat-like/Quinoprotein amine dehydrogenase"/>
    <property type="match status" value="1"/>
</dbReference>
<accession>A0AB34Q147</accession>
<evidence type="ECO:0000256" key="7">
    <source>
        <dbReference type="ARBA" id="ARBA00022723"/>
    </source>
</evidence>
<comment type="subcellular location">
    <subcellularLocation>
        <location evidence="2">Membrane</location>
        <topology evidence="2">Single-pass type I membrane protein</topology>
    </subcellularLocation>
</comment>
<dbReference type="SMART" id="SM00220">
    <property type="entry name" value="S_TKc"/>
    <property type="match status" value="1"/>
</dbReference>
<comment type="catalytic activity">
    <reaction evidence="19">
        <text>L-threonyl-[protein] + ATP = O-phospho-L-threonyl-[protein] + ADP + H(+)</text>
        <dbReference type="Rhea" id="RHEA:46608"/>
        <dbReference type="Rhea" id="RHEA-COMP:11060"/>
        <dbReference type="Rhea" id="RHEA-COMP:11605"/>
        <dbReference type="ChEBI" id="CHEBI:15378"/>
        <dbReference type="ChEBI" id="CHEBI:30013"/>
        <dbReference type="ChEBI" id="CHEBI:30616"/>
        <dbReference type="ChEBI" id="CHEBI:61977"/>
        <dbReference type="ChEBI" id="CHEBI:456216"/>
        <dbReference type="EC" id="2.7.11.1"/>
    </reaction>
    <physiologicalReaction direction="left-to-right" evidence="19">
        <dbReference type="Rhea" id="RHEA:46609"/>
    </physiologicalReaction>
</comment>
<sequence>MHLFYFISYIISILLVSIIASPRLERITTKYLSPQQQQQQQQRRDQAYNPATPTNNIYTSASLQPLAERSLDDWDLNNIILLSDINGSLHCVNRDDGNLIWSLPIDEPLVKIQSNIKDKSAAHNILWFVEPYQDGTLYYFTPKFGLNKLPTSIKDLVMESPFTLSGDDKIYTGTRKTSLYNINIHTGEIKSSFGNTDECPIPRSTLPPETAFNADDTIMIGKTTYELSIHSKSNSDVMWNVTYSQWVPNNIDNDLILQNQQSLDKIYFTPFHDRSLLAINKDIGTPIWISKLPGLPVSIFDVFSNSAKTNDYLLLPHPLKVLNDLQSNDINHQSMVFVNKTSSTSSNSQDHLNDQWVAMSFRNYPTLIKSAPISKYQEVLNKYYAGINTNTNNKNDKEFTVDYIENFQIVNNSNENIENLISGIHRVFELSPENSYQPFERFHSPLDDIKRIGDGSSNDDKDEQSSAERTKNNGGAPDIIGGLKFPSRLSTLTSEILLIEPSKDNQLDQQSGNSHHNQDTSKLDNSNVTSSGIMRRIIEDIAVLMVLFVLLMTFGKSNNMVKKIFGQFTKQQHELDEEKQSQQEKEVVVEAPVSLVSDQTTLNTDSKSVDKIEEINEKITDVIEVKQDDDNDTLVVDTKTKSSSPETDTETETNTKNTKKSKKVVIVEPETDLESEPDQQTETDTATITEINEETTPKKKRKRGSRGGRRGGARKNNKQKTNGDEDQEDQQQNDESVVDEEIIPTKSLIPPSSLPAIKSRKKLQIENNLVISDKILGYGSHGTVVFQGTFENRPVAVKRMLLDFYDIANHEVRLLQESDDHPNVVRYFCSQSSESEKFLYIALELCLCTLEDIIEKPQNMPNLCIPKRNDILYQLTSGLHYLHSLKIVHRDIKPQNILVANIKKNGKRKNQITEIDETCENNVRLLISDFGLCKKLENDQSSFRATTQNAASGTSGWRAPELLLNHDLWEISADSISSIHSNSNSNGNGNGSGNGATNGSVSNSATSGKRLTKAIDIFSLGCVFYYILTGGYHPFGDRYLREGNIIKGEYDLSLLMEKCPNDRYESIDLISKIISHDPSQRPNTGKILKHPLFWSFSKRLEFLLKVSDRFEIEKRDPPSPLLLKLEEHAKAVHNGNWHKLLNDDEFMDNLGKYRKYSPEKLMDLLRAMRNKYHHYNDMPESLQLKMAPLPDGFYKYFNDKFPKLLMEIYYVVEENFRNEHVFKEYY</sequence>
<feature type="compositionally biased region" description="Basic and acidic residues" evidence="21">
    <location>
        <begin position="440"/>
        <end position="453"/>
    </location>
</feature>
<evidence type="ECO:0000256" key="10">
    <source>
        <dbReference type="ARBA" id="ARBA00022777"/>
    </source>
</evidence>
<evidence type="ECO:0000256" key="6">
    <source>
        <dbReference type="ARBA" id="ARBA00022692"/>
    </source>
</evidence>
<dbReference type="GO" id="GO:0070059">
    <property type="term" value="P:intrinsic apoptotic signaling pathway in response to endoplasmic reticulum stress"/>
    <property type="evidence" value="ECO:0007669"/>
    <property type="project" value="TreeGrafter"/>
</dbReference>
<dbReference type="PANTHER" id="PTHR13954:SF6">
    <property type="entry name" value="NON-SPECIFIC SERINE_THREONINE PROTEIN KINASE"/>
    <property type="match status" value="1"/>
</dbReference>
<feature type="compositionally biased region" description="Basic residues" evidence="21">
    <location>
        <begin position="698"/>
        <end position="718"/>
    </location>
</feature>
<dbReference type="SMART" id="SM00564">
    <property type="entry name" value="PQQ"/>
    <property type="match status" value="3"/>
</dbReference>
<keyword evidence="12" id="KW-0067">ATP-binding</keyword>
<evidence type="ECO:0000259" key="23">
    <source>
        <dbReference type="PROSITE" id="PS50011"/>
    </source>
</evidence>
<evidence type="ECO:0000256" key="1">
    <source>
        <dbReference type="ARBA" id="ARBA00001946"/>
    </source>
</evidence>
<dbReference type="PROSITE" id="PS50011">
    <property type="entry name" value="PROTEIN_KINASE_DOM"/>
    <property type="match status" value="1"/>
</dbReference>
<dbReference type="GO" id="GO:0031505">
    <property type="term" value="P:fungal-type cell wall organization"/>
    <property type="evidence" value="ECO:0007669"/>
    <property type="project" value="UniProtKB-ARBA"/>
</dbReference>
<dbReference type="SUPFAM" id="SSF56112">
    <property type="entry name" value="Protein kinase-like (PK-like)"/>
    <property type="match status" value="1"/>
</dbReference>
<protein>
    <recommendedName>
        <fullName evidence="3">non-specific serine/threonine protein kinase</fullName>
        <ecNumber evidence="3">2.7.11.1</ecNumber>
    </recommendedName>
</protein>
<evidence type="ECO:0000256" key="2">
    <source>
        <dbReference type="ARBA" id="ARBA00004479"/>
    </source>
</evidence>
<feature type="compositionally biased region" description="Acidic residues" evidence="21">
    <location>
        <begin position="669"/>
        <end position="681"/>
    </location>
</feature>
<feature type="region of interest" description="Disordered" evidence="21">
    <location>
        <begin position="982"/>
        <end position="1003"/>
    </location>
</feature>
<comment type="cofactor">
    <cofactor evidence="1">
        <name>Mg(2+)</name>
        <dbReference type="ChEBI" id="CHEBI:18420"/>
    </cofactor>
</comment>
<evidence type="ECO:0000256" key="4">
    <source>
        <dbReference type="ARBA" id="ARBA00022527"/>
    </source>
</evidence>
<evidence type="ECO:0000256" key="21">
    <source>
        <dbReference type="SAM" id="MobiDB-lite"/>
    </source>
</evidence>
<dbReference type="GO" id="GO:0036498">
    <property type="term" value="P:IRE1-mediated unfolded protein response"/>
    <property type="evidence" value="ECO:0007669"/>
    <property type="project" value="TreeGrafter"/>
</dbReference>
<keyword evidence="15 22" id="KW-0472">Membrane</keyword>
<keyword evidence="5" id="KW-0808">Transferase</keyword>
<keyword evidence="13" id="KW-0460">Magnesium</keyword>
<dbReference type="GO" id="GO:0005524">
    <property type="term" value="F:ATP binding"/>
    <property type="evidence" value="ECO:0007669"/>
    <property type="project" value="UniProtKB-KW"/>
</dbReference>
<feature type="region of interest" description="Disordered" evidence="21">
    <location>
        <begin position="505"/>
        <end position="527"/>
    </location>
</feature>
<dbReference type="Pfam" id="PF06479">
    <property type="entry name" value="Ribonuc_2-5A"/>
    <property type="match status" value="1"/>
</dbReference>
<evidence type="ECO:0000256" key="11">
    <source>
        <dbReference type="ARBA" id="ARBA00022801"/>
    </source>
</evidence>
<evidence type="ECO:0000256" key="18">
    <source>
        <dbReference type="ARBA" id="ARBA00023268"/>
    </source>
</evidence>
<evidence type="ECO:0000313" key="26">
    <source>
        <dbReference type="Proteomes" id="UP000030161"/>
    </source>
</evidence>
<evidence type="ECO:0000256" key="20">
    <source>
        <dbReference type="ARBA" id="ARBA00048977"/>
    </source>
</evidence>
<evidence type="ECO:0000256" key="12">
    <source>
        <dbReference type="ARBA" id="ARBA00022840"/>
    </source>
</evidence>
<dbReference type="EC" id="2.7.11.1" evidence="3"/>
<proteinExistence type="predicted"/>
<evidence type="ECO:0000256" key="16">
    <source>
        <dbReference type="ARBA" id="ARBA00023180"/>
    </source>
</evidence>
<evidence type="ECO:0000256" key="8">
    <source>
        <dbReference type="ARBA" id="ARBA00022729"/>
    </source>
</evidence>
<dbReference type="Gene3D" id="3.30.200.20">
    <property type="entry name" value="Phosphorylase Kinase, domain 1"/>
    <property type="match status" value="1"/>
</dbReference>
<dbReference type="InterPro" id="IPR011009">
    <property type="entry name" value="Kinase-like_dom_sf"/>
</dbReference>
<dbReference type="InterPro" id="IPR045133">
    <property type="entry name" value="IRE1/2-like"/>
</dbReference>
<keyword evidence="9" id="KW-0547">Nucleotide-binding</keyword>
<dbReference type="Proteomes" id="UP000030161">
    <property type="component" value="Unassembled WGS sequence"/>
</dbReference>
<keyword evidence="4" id="KW-0723">Serine/threonine-protein kinase</keyword>
<evidence type="ECO:0000259" key="24">
    <source>
        <dbReference type="PROSITE" id="PS51392"/>
    </source>
</evidence>
<keyword evidence="8" id="KW-0732">Signal</keyword>
<feature type="transmembrane region" description="Helical" evidence="22">
    <location>
        <begin position="6"/>
        <end position="24"/>
    </location>
</feature>
<dbReference type="SMART" id="SM00580">
    <property type="entry name" value="PUG"/>
    <property type="match status" value="1"/>
</dbReference>
<dbReference type="AlphaFoldDB" id="A0AB34Q147"/>
<evidence type="ECO:0000256" key="9">
    <source>
        <dbReference type="ARBA" id="ARBA00022741"/>
    </source>
</evidence>
<evidence type="ECO:0000256" key="19">
    <source>
        <dbReference type="ARBA" id="ARBA00048659"/>
    </source>
</evidence>
<dbReference type="InterPro" id="IPR008271">
    <property type="entry name" value="Ser/Thr_kinase_AS"/>
</dbReference>
<keyword evidence="14 22" id="KW-1133">Transmembrane helix</keyword>
<dbReference type="InterPro" id="IPR038357">
    <property type="entry name" value="KEN_sf"/>
</dbReference>
<feature type="region of interest" description="Disordered" evidence="21">
    <location>
        <begin position="439"/>
        <end position="482"/>
    </location>
</feature>
<reference evidence="25 26" key="1">
    <citation type="submission" date="2013-12" db="EMBL/GenBank/DDBJ databases">
        <title>The Genome Sequence of Candida albicans P78048.</title>
        <authorList>
            <consortium name="The Broad Institute Genome Sequencing Platform"/>
            <consortium name="The Broad Institute Genome Sequencing Center for Infectious Disease"/>
            <person name="Cuomo C."/>
            <person name="Bennett R."/>
            <person name="Hirakawa M."/>
            <person name="Noverr M."/>
            <person name="Mitchell A."/>
            <person name="Young S.K."/>
            <person name="Zeng Q."/>
            <person name="Gargeya S."/>
            <person name="Fitzgerald M."/>
            <person name="Abouelleil A."/>
            <person name="Alvarado L."/>
            <person name="Berlin A.M."/>
            <person name="Chapman S.B."/>
            <person name="Dewar J."/>
            <person name="Goldberg J."/>
            <person name="Griggs A."/>
            <person name="Gujja S."/>
            <person name="Hansen M."/>
            <person name="Howarth C."/>
            <person name="Imamovic A."/>
            <person name="Larimer J."/>
            <person name="McCowan C."/>
            <person name="Murphy C."/>
            <person name="Pearson M."/>
            <person name="Priest M."/>
            <person name="Roberts A."/>
            <person name="Saif S."/>
            <person name="Shea T."/>
            <person name="Sykes S."/>
            <person name="Wortman J."/>
            <person name="Nusbaum C."/>
            <person name="Birren B."/>
        </authorList>
    </citation>
    <scope>NUCLEOTIDE SEQUENCE [LARGE SCALE GENOMIC DNA]</scope>
    <source>
        <strain evidence="25 26">P78048</strain>
    </source>
</reference>
<dbReference type="InterPro" id="IPR010513">
    <property type="entry name" value="KEN_dom"/>
</dbReference>
<dbReference type="GO" id="GO:0004521">
    <property type="term" value="F:RNA endonuclease activity"/>
    <property type="evidence" value="ECO:0007669"/>
    <property type="project" value="InterPro"/>
</dbReference>
<dbReference type="Gene3D" id="1.20.1440.180">
    <property type="entry name" value="KEN domain"/>
    <property type="match status" value="1"/>
</dbReference>
<keyword evidence="6 22" id="KW-0812">Transmembrane</keyword>
<keyword evidence="10 25" id="KW-0418">Kinase</keyword>
<dbReference type="FunFam" id="1.10.510.10:FF:000572">
    <property type="entry name" value="Serine/threonine-protein kinase/endoribonuclease IRE1"/>
    <property type="match status" value="1"/>
</dbReference>
<feature type="region of interest" description="Disordered" evidence="21">
    <location>
        <begin position="32"/>
        <end position="51"/>
    </location>
</feature>
<evidence type="ECO:0000256" key="13">
    <source>
        <dbReference type="ARBA" id="ARBA00022842"/>
    </source>
</evidence>
<dbReference type="InterPro" id="IPR015943">
    <property type="entry name" value="WD40/YVTN_repeat-like_dom_sf"/>
</dbReference>
<dbReference type="PROSITE" id="PS00108">
    <property type="entry name" value="PROTEIN_KINASE_ST"/>
    <property type="match status" value="1"/>
</dbReference>
<dbReference type="GO" id="GO:0051082">
    <property type="term" value="F:unfolded protein binding"/>
    <property type="evidence" value="ECO:0007669"/>
    <property type="project" value="TreeGrafter"/>
</dbReference>
<name>A0AB34Q147_CANAX</name>
<feature type="domain" description="Protein kinase" evidence="23">
    <location>
        <begin position="770"/>
        <end position="1093"/>
    </location>
</feature>
<dbReference type="GO" id="GO:0004674">
    <property type="term" value="F:protein serine/threonine kinase activity"/>
    <property type="evidence" value="ECO:0007669"/>
    <property type="project" value="UniProtKB-KW"/>
</dbReference>
<gene>
    <name evidence="25" type="ORF">MG3_00814</name>
</gene>
<dbReference type="InterPro" id="IPR011047">
    <property type="entry name" value="Quinoprotein_ADH-like_sf"/>
</dbReference>
<evidence type="ECO:0000256" key="15">
    <source>
        <dbReference type="ARBA" id="ARBA00023136"/>
    </source>
</evidence>
<dbReference type="GO" id="GO:1990604">
    <property type="term" value="C:IRE1-TRAF2-ASK1 complex"/>
    <property type="evidence" value="ECO:0007669"/>
    <property type="project" value="TreeGrafter"/>
</dbReference>
<evidence type="ECO:0000256" key="17">
    <source>
        <dbReference type="ARBA" id="ARBA00023230"/>
    </source>
</evidence>
<dbReference type="Pfam" id="PF00069">
    <property type="entry name" value="Pkinase"/>
    <property type="match status" value="1"/>
</dbReference>
<evidence type="ECO:0000256" key="22">
    <source>
        <dbReference type="SAM" id="Phobius"/>
    </source>
</evidence>
<keyword evidence="16" id="KW-0325">Glycoprotein</keyword>
<dbReference type="InterPro" id="IPR000719">
    <property type="entry name" value="Prot_kinase_dom"/>
</dbReference>
<dbReference type="FunFam" id="1.20.1440.180:FF:000002">
    <property type="entry name" value="Serine/threonine-protein kinase/endoribonuclease IRE1"/>
    <property type="match status" value="1"/>
</dbReference>
<dbReference type="SUPFAM" id="SSF50998">
    <property type="entry name" value="Quinoprotein alcohol dehydrogenase-like"/>
    <property type="match status" value="1"/>
</dbReference>
<evidence type="ECO:0000256" key="5">
    <source>
        <dbReference type="ARBA" id="ARBA00022679"/>
    </source>
</evidence>
<keyword evidence="7" id="KW-0479">Metal-binding</keyword>
<evidence type="ECO:0000256" key="3">
    <source>
        <dbReference type="ARBA" id="ARBA00012513"/>
    </source>
</evidence>
<organism evidence="25 26">
    <name type="scientific">Candida albicans P78048</name>
    <dbReference type="NCBI Taxonomy" id="1094989"/>
    <lineage>
        <taxon>Eukaryota</taxon>
        <taxon>Fungi</taxon>
        <taxon>Dikarya</taxon>
        <taxon>Ascomycota</taxon>
        <taxon>Saccharomycotina</taxon>
        <taxon>Pichiomycetes</taxon>
        <taxon>Debaryomycetaceae</taxon>
        <taxon>Candida/Lodderomyces clade</taxon>
        <taxon>Candida</taxon>
    </lineage>
</organism>